<dbReference type="Proteomes" id="UP001501563">
    <property type="component" value="Unassembled WGS sequence"/>
</dbReference>
<dbReference type="EMBL" id="BAAAZA010000041">
    <property type="protein sequence ID" value="GAA3899148.1"/>
    <property type="molecule type" value="Genomic_DNA"/>
</dbReference>
<name>A0ABP7LGG5_9ACTN</name>
<evidence type="ECO:0000259" key="1">
    <source>
        <dbReference type="Pfam" id="PF13518"/>
    </source>
</evidence>
<accession>A0ABP7LGG5</accession>
<dbReference type="Pfam" id="PF13518">
    <property type="entry name" value="HTH_28"/>
    <property type="match status" value="1"/>
</dbReference>
<sequence length="82" mass="9173">MTERELARRVRHRLAALRQAEEVSGNIAATCRYYSISRQCSYTRRRRYEAEGLGGLKNCSSAPLYALPETAVGMTVMTDGTT</sequence>
<keyword evidence="3" id="KW-1185">Reference proteome</keyword>
<evidence type="ECO:0000313" key="2">
    <source>
        <dbReference type="EMBL" id="GAA3899148.1"/>
    </source>
</evidence>
<protein>
    <recommendedName>
        <fullName evidence="1">Insertion element IS150 protein InsJ-like helix-turn-helix domain-containing protein</fullName>
    </recommendedName>
</protein>
<evidence type="ECO:0000313" key="3">
    <source>
        <dbReference type="Proteomes" id="UP001501563"/>
    </source>
</evidence>
<dbReference type="InterPro" id="IPR055247">
    <property type="entry name" value="InsJ-like_HTH"/>
</dbReference>
<organism evidence="2 3">
    <name type="scientific">Streptomyces lannensis</name>
    <dbReference type="NCBI Taxonomy" id="766498"/>
    <lineage>
        <taxon>Bacteria</taxon>
        <taxon>Bacillati</taxon>
        <taxon>Actinomycetota</taxon>
        <taxon>Actinomycetes</taxon>
        <taxon>Kitasatosporales</taxon>
        <taxon>Streptomycetaceae</taxon>
        <taxon>Streptomyces</taxon>
    </lineage>
</organism>
<proteinExistence type="predicted"/>
<dbReference type="RefSeq" id="WP_345553827.1">
    <property type="nucleotide sequence ID" value="NZ_BAAAZA010000041.1"/>
</dbReference>
<gene>
    <name evidence="2" type="ORF">GCM10022207_79730</name>
</gene>
<reference evidence="3" key="1">
    <citation type="journal article" date="2019" name="Int. J. Syst. Evol. Microbiol.">
        <title>The Global Catalogue of Microorganisms (GCM) 10K type strain sequencing project: providing services to taxonomists for standard genome sequencing and annotation.</title>
        <authorList>
            <consortium name="The Broad Institute Genomics Platform"/>
            <consortium name="The Broad Institute Genome Sequencing Center for Infectious Disease"/>
            <person name="Wu L."/>
            <person name="Ma J."/>
        </authorList>
    </citation>
    <scope>NUCLEOTIDE SEQUENCE [LARGE SCALE GENOMIC DNA]</scope>
    <source>
        <strain evidence="3">JCM 16578</strain>
    </source>
</reference>
<comment type="caution">
    <text evidence="2">The sequence shown here is derived from an EMBL/GenBank/DDBJ whole genome shotgun (WGS) entry which is preliminary data.</text>
</comment>
<feature type="domain" description="Insertion element IS150 protein InsJ-like helix-turn-helix" evidence="1">
    <location>
        <begin position="12"/>
        <end position="58"/>
    </location>
</feature>